<evidence type="ECO:0000313" key="1">
    <source>
        <dbReference type="EMBL" id="MFH8253080.1"/>
    </source>
</evidence>
<keyword evidence="2" id="KW-1185">Reference proteome</keyword>
<gene>
    <name evidence="1" type="ORF">ACH3VR_22120</name>
</gene>
<comment type="caution">
    <text evidence="1">The sequence shown here is derived from an EMBL/GenBank/DDBJ whole genome shotgun (WGS) entry which is preliminary data.</text>
</comment>
<dbReference type="RefSeq" id="WP_397558505.1">
    <property type="nucleotide sequence ID" value="NZ_JBIQWL010000015.1"/>
</dbReference>
<proteinExistence type="predicted"/>
<evidence type="ECO:0000313" key="2">
    <source>
        <dbReference type="Proteomes" id="UP001610861"/>
    </source>
</evidence>
<dbReference type="EMBL" id="JBIQWL010000015">
    <property type="protein sequence ID" value="MFH8253080.1"/>
    <property type="molecule type" value="Genomic_DNA"/>
</dbReference>
<name>A0ABW7QEA1_9MICO</name>
<organism evidence="1 2">
    <name type="scientific">Microbacterium alkaliflavum</name>
    <dbReference type="NCBI Taxonomy" id="3248839"/>
    <lineage>
        <taxon>Bacteria</taxon>
        <taxon>Bacillati</taxon>
        <taxon>Actinomycetota</taxon>
        <taxon>Actinomycetes</taxon>
        <taxon>Micrococcales</taxon>
        <taxon>Microbacteriaceae</taxon>
        <taxon>Microbacterium</taxon>
    </lineage>
</organism>
<reference evidence="1 2" key="1">
    <citation type="submission" date="2024-09" db="EMBL/GenBank/DDBJ databases">
        <authorList>
            <person name="Pan X."/>
        </authorList>
    </citation>
    <scope>NUCLEOTIDE SEQUENCE [LARGE SCALE GENOMIC DNA]</scope>
    <source>
        <strain evidence="1 2">B2969</strain>
    </source>
</reference>
<sequence>MSESKIHGPMEGGRAACGRRATTIDHSWVTVTCEDCKAARRADEAQLALAGAMR</sequence>
<dbReference type="Proteomes" id="UP001610861">
    <property type="component" value="Unassembled WGS sequence"/>
</dbReference>
<accession>A0ABW7QEA1</accession>
<protein>
    <submittedName>
        <fullName evidence="1">Uncharacterized protein</fullName>
    </submittedName>
</protein>